<dbReference type="InterPro" id="IPR034157">
    <property type="entry name" value="TOPRIM_TopoII"/>
</dbReference>
<dbReference type="Pfam" id="PF00520">
    <property type="entry name" value="Ion_trans"/>
    <property type="match status" value="1"/>
</dbReference>
<dbReference type="InterPro" id="IPR018490">
    <property type="entry name" value="cNMP-bd_dom_sf"/>
</dbReference>
<keyword evidence="6" id="KW-0813">Transport</keyword>
<evidence type="ECO:0000256" key="3">
    <source>
        <dbReference type="ARBA" id="ARBA00004141"/>
    </source>
</evidence>
<dbReference type="PRINTS" id="PR01158">
    <property type="entry name" value="TOPISMRASEII"/>
</dbReference>
<evidence type="ECO:0000256" key="10">
    <source>
        <dbReference type="ARBA" id="ARBA00022840"/>
    </source>
</evidence>
<comment type="caution">
    <text evidence="24">The sequence shown here is derived from an EMBL/GenBank/DDBJ whole genome shotgun (WGS) entry which is preliminary data.</text>
</comment>
<dbReference type="SUPFAM" id="SSF51206">
    <property type="entry name" value="cAMP-binding domain-like"/>
    <property type="match status" value="1"/>
</dbReference>
<keyword evidence="25" id="KW-1185">Reference proteome</keyword>
<evidence type="ECO:0000256" key="19">
    <source>
        <dbReference type="SAM" id="MobiDB-lite"/>
    </source>
</evidence>
<evidence type="ECO:0000256" key="7">
    <source>
        <dbReference type="ARBA" id="ARBA00022692"/>
    </source>
</evidence>
<keyword evidence="11" id="KW-0460">Magnesium</keyword>
<evidence type="ECO:0000259" key="21">
    <source>
        <dbReference type="PROSITE" id="PS50042"/>
    </source>
</evidence>
<feature type="transmembrane region" description="Helical" evidence="20">
    <location>
        <begin position="88"/>
        <end position="106"/>
    </location>
</feature>
<dbReference type="EMBL" id="CAXAMN010002114">
    <property type="protein sequence ID" value="CAK8997841.1"/>
    <property type="molecule type" value="Genomic_DNA"/>
</dbReference>
<dbReference type="Pfam" id="PF16898">
    <property type="entry name" value="TOPRIM_C"/>
    <property type="match status" value="1"/>
</dbReference>
<dbReference type="CDD" id="cd03365">
    <property type="entry name" value="TOPRIM_TopoIIA"/>
    <property type="match status" value="1"/>
</dbReference>
<dbReference type="InterPro" id="IPR003594">
    <property type="entry name" value="HATPase_dom"/>
</dbReference>
<dbReference type="Pfam" id="PF00521">
    <property type="entry name" value="DNA_topoisoIV"/>
    <property type="match status" value="1"/>
</dbReference>
<dbReference type="InterPro" id="IPR014710">
    <property type="entry name" value="RmlC-like_jellyroll"/>
</dbReference>
<reference evidence="24 25" key="1">
    <citation type="submission" date="2024-02" db="EMBL/GenBank/DDBJ databases">
        <authorList>
            <person name="Chen Y."/>
            <person name="Shah S."/>
            <person name="Dougan E. K."/>
            <person name="Thang M."/>
            <person name="Chan C."/>
        </authorList>
    </citation>
    <scope>NUCLEOTIDE SEQUENCE [LARGE SCALE GENOMIC DNA]</scope>
</reference>
<keyword evidence="7 20" id="KW-0812">Transmembrane</keyword>
<evidence type="ECO:0000256" key="16">
    <source>
        <dbReference type="ARBA" id="ARBA00023136"/>
    </source>
</evidence>
<dbReference type="PROSITE" id="PS50042">
    <property type="entry name" value="CNMP_BINDING_3"/>
    <property type="match status" value="1"/>
</dbReference>
<evidence type="ECO:0000256" key="20">
    <source>
        <dbReference type="SAM" id="Phobius"/>
    </source>
</evidence>
<dbReference type="SUPFAM" id="SSF55874">
    <property type="entry name" value="ATPase domain of HSP90 chaperone/DNA topoisomerase II/histidine kinase"/>
    <property type="match status" value="1"/>
</dbReference>
<keyword evidence="10" id="KW-0067">ATP-binding</keyword>
<keyword evidence="9" id="KW-0547">Nucleotide-binding</keyword>
<evidence type="ECO:0000256" key="2">
    <source>
        <dbReference type="ARBA" id="ARBA00001946"/>
    </source>
</evidence>
<dbReference type="InterPro" id="IPR001241">
    <property type="entry name" value="Topo_IIA"/>
</dbReference>
<dbReference type="PANTHER" id="PTHR10169:SF38">
    <property type="entry name" value="DNA TOPOISOMERASE 2"/>
    <property type="match status" value="1"/>
</dbReference>
<evidence type="ECO:0000256" key="9">
    <source>
        <dbReference type="ARBA" id="ARBA00022741"/>
    </source>
</evidence>
<dbReference type="InterPro" id="IPR002205">
    <property type="entry name" value="Topo_IIA_dom_A"/>
</dbReference>
<evidence type="ECO:0000256" key="1">
    <source>
        <dbReference type="ARBA" id="ARBA00000185"/>
    </source>
</evidence>
<dbReference type="SMART" id="SM00434">
    <property type="entry name" value="TOP4c"/>
    <property type="match status" value="1"/>
</dbReference>
<feature type="compositionally biased region" description="Basic and acidic residues" evidence="19">
    <location>
        <begin position="51"/>
        <end position="60"/>
    </location>
</feature>
<feature type="transmembrane region" description="Helical" evidence="20">
    <location>
        <begin position="134"/>
        <end position="153"/>
    </location>
</feature>
<protein>
    <recommendedName>
        <fullName evidence="5">DNA topoisomerase (ATP-hydrolyzing)</fullName>
        <ecNumber evidence="5">5.6.2.2</ecNumber>
    </recommendedName>
</protein>
<keyword evidence="16 20" id="KW-0472">Membrane</keyword>
<feature type="transmembrane region" description="Helical" evidence="20">
    <location>
        <begin position="338"/>
        <end position="357"/>
    </location>
</feature>
<proteinExistence type="inferred from homology"/>
<evidence type="ECO:0000256" key="14">
    <source>
        <dbReference type="ARBA" id="ARBA00023065"/>
    </source>
</evidence>
<feature type="active site" description="O-(5'-phospho-DNA)-tyrosine intermediate" evidence="18">
    <location>
        <position position="1328"/>
    </location>
</feature>
<comment type="catalytic activity">
    <reaction evidence="1 18">
        <text>ATP-dependent breakage, passage and rejoining of double-stranded DNA.</text>
        <dbReference type="EC" id="5.6.2.2"/>
    </reaction>
</comment>
<dbReference type="CDD" id="cd16930">
    <property type="entry name" value="HATPase_TopII-like"/>
    <property type="match status" value="1"/>
</dbReference>
<dbReference type="InterPro" id="IPR000595">
    <property type="entry name" value="cNMP-bd_dom"/>
</dbReference>
<keyword evidence="15 18" id="KW-0238">DNA-binding</keyword>
<gene>
    <name evidence="24" type="ORF">CCMP2556_LOCUS5014</name>
</gene>
<evidence type="ECO:0000313" key="25">
    <source>
        <dbReference type="Proteomes" id="UP001642484"/>
    </source>
</evidence>
<dbReference type="SUPFAM" id="SSF56719">
    <property type="entry name" value="Type II DNA topoisomerase"/>
    <property type="match status" value="2"/>
</dbReference>
<dbReference type="Gene3D" id="3.30.1490.30">
    <property type="match status" value="1"/>
</dbReference>
<dbReference type="InterPro" id="IPR031660">
    <property type="entry name" value="TOPRIM_C"/>
</dbReference>
<evidence type="ECO:0000256" key="13">
    <source>
        <dbReference type="ARBA" id="ARBA00023029"/>
    </source>
</evidence>
<dbReference type="Gene3D" id="3.30.1360.40">
    <property type="match status" value="1"/>
</dbReference>
<comment type="subcellular location">
    <subcellularLocation>
        <location evidence="3">Membrane</location>
        <topology evidence="3">Multi-pass membrane protein</topology>
    </subcellularLocation>
</comment>
<feature type="domain" description="Topo IIA-type catalytic" evidence="23">
    <location>
        <begin position="1238"/>
        <end position="1654"/>
    </location>
</feature>
<dbReference type="Pfam" id="PF02518">
    <property type="entry name" value="HATPase_c"/>
    <property type="match status" value="1"/>
</dbReference>
<feature type="transmembrane region" description="Helical" evidence="20">
    <location>
        <begin position="1499"/>
        <end position="1515"/>
    </location>
</feature>
<dbReference type="SUPFAM" id="SSF81324">
    <property type="entry name" value="Voltage-gated potassium channels"/>
    <property type="match status" value="1"/>
</dbReference>
<keyword evidence="13 18" id="KW-0799">Topoisomerase</keyword>
<feature type="transmembrane region" description="Helical" evidence="20">
    <location>
        <begin position="255"/>
        <end position="275"/>
    </location>
</feature>
<evidence type="ECO:0000256" key="17">
    <source>
        <dbReference type="ARBA" id="ARBA00023235"/>
    </source>
</evidence>
<feature type="domain" description="Cyclic nucleotide-binding" evidence="21">
    <location>
        <begin position="547"/>
        <end position="588"/>
    </location>
</feature>
<feature type="domain" description="Toprim" evidence="22">
    <location>
        <begin position="992"/>
        <end position="1106"/>
    </location>
</feature>
<dbReference type="PROSITE" id="PS50880">
    <property type="entry name" value="TOPRIM"/>
    <property type="match status" value="1"/>
</dbReference>
<dbReference type="InterPro" id="IPR013758">
    <property type="entry name" value="Topo_IIA_A/C_ab"/>
</dbReference>
<evidence type="ECO:0000256" key="12">
    <source>
        <dbReference type="ARBA" id="ARBA00022989"/>
    </source>
</evidence>
<name>A0ABP0I5J8_9DINO</name>
<dbReference type="PRINTS" id="PR00418">
    <property type="entry name" value="TPI2FAMILY"/>
</dbReference>
<evidence type="ECO:0000259" key="22">
    <source>
        <dbReference type="PROSITE" id="PS50880"/>
    </source>
</evidence>
<evidence type="ECO:0000256" key="15">
    <source>
        <dbReference type="ARBA" id="ARBA00023125"/>
    </source>
</evidence>
<dbReference type="InterPro" id="IPR013759">
    <property type="entry name" value="Topo_IIA_B_C"/>
</dbReference>
<dbReference type="EC" id="5.6.2.2" evidence="5"/>
<dbReference type="InterPro" id="IPR036890">
    <property type="entry name" value="HATPase_C_sf"/>
</dbReference>
<dbReference type="Gene3D" id="3.40.50.670">
    <property type="match status" value="1"/>
</dbReference>
<accession>A0ABP0I5J8</accession>
<evidence type="ECO:0000256" key="8">
    <source>
        <dbReference type="ARBA" id="ARBA00022723"/>
    </source>
</evidence>
<dbReference type="InterPro" id="IPR005821">
    <property type="entry name" value="Ion_trans_dom"/>
</dbReference>
<keyword evidence="17 18" id="KW-0413">Isomerase</keyword>
<dbReference type="SMART" id="SM00433">
    <property type="entry name" value="TOP2c"/>
    <property type="match status" value="1"/>
</dbReference>
<dbReference type="Gene3D" id="1.10.287.70">
    <property type="match status" value="1"/>
</dbReference>
<organism evidence="24 25">
    <name type="scientific">Durusdinium trenchii</name>
    <dbReference type="NCBI Taxonomy" id="1381693"/>
    <lineage>
        <taxon>Eukaryota</taxon>
        <taxon>Sar</taxon>
        <taxon>Alveolata</taxon>
        <taxon>Dinophyceae</taxon>
        <taxon>Suessiales</taxon>
        <taxon>Symbiodiniaceae</taxon>
        <taxon>Durusdinium</taxon>
    </lineage>
</organism>
<sequence length="1654" mass="188389">MPDPLQERQCCPCPRRRVAVANSTSETTDEVVRIPSTSTFQTSPSSSYNKDIGRFGRSAEESDDEEEEQMDHTGSMFVMLERNRFRKVWTGIVTVLLMYIGTWFLFQLTFIDLHKPDPMQVADFLGMNPDVWEVWSRFVDGLFIFDSFIYFFFSFKDEKGREVDCWPQIARRYACGSFIINIIASLPDEAAAELLKGLSGDGASDTSAHQAARTMRLQRASRLFRLARIGRLAKLTAMKKSPLWKWLQTLRGVRIINVLVGLFFSVHLLACGWYMCASLHTDATDTWLARRTVDRNGEISLLEDHDPGLQWLHAMYFILTVFTTVGFGDIAAMTPGEIFYVILTFLIGAVVHSIIIGEVISAVTRVDERGQFVTEQRGLMEKFASHTELGEECVSELQNWVSVEATKWMTQRYDKEGVRALLTGRHMYRNLESMIPPLLFKGQFTTNRFFSALPTKRMDELPPRLPMLLALNSHRQYFQKQEHIYQCQDFSNHIFLVANGVFAHVGVAKESGGEDVNAISQGMGRWLAAVKVSVSEGSQHTYPYQLFSRASYFGEYGVLFNQPREATARCEARGSCIVVPKTEIERSMVDFPEFSSLWTSLAESREKLRVQLRKRLTVGRSYKHLAASHIQSFWRRIHPPLHPPNLTAAKDALDEESPESLTAITQVPGQLFRRVSAALDVERLESHDVLQNADHPGTEDRVMIRREEMTDLIREIKSLRSEIASLRPIVEPTLSTLRGTDNIFFSVGRWLRLYKIFDEILVNAADNYVRDNSQTYVKVTINEKEGSVTVENNGKGLPVEEHKEHRMYVPELVFGHLLTSDNYDDTEKKVTGGRNGYGAKLTNIFSKRFEVECGDSERKKKYYQIWEGNMQTKQKPKITSHSGESFTKITFWPDLTRFGMKKLDKDIVGLMSRRVVDLAGTTPAKCKIFLNGQRLDISTFKDYIQMYTGTEDVQIAVTLGGSSAPNKKTKRLLNIPKLEDANLAGGRDGRECTLILTEGDSAKSLAVAGLGVIGRDRYGVFPLRGKILNVRDATFAQTMSNAEIANITKIIGLEPKKEYHSANSLRYGSIMVMTDQDYDGSHMKGLILNFIQHWWPSLFRLPGFMTEFVTPIVKATRRGSTQQFFTMQEYEQWKAQNHNGRGWHLKYYKGLGTSTTAEAKEYFSNINEHSLSFQYNGQQDDESFDMAFNKKRADDRKEWINDADDEEYVDHSKDSVGYTDFINKELVQFAKYDVLRAIPSLVDGFKPVQRKIMWAAFKRNLNHDTKVAQFAGYVSENAAYHHGEMSLQGAIVGLAQNFVGSNNVNLLFPAGQFGTRIQGGKDAASARYIYTRLERISRLIFHPADDALLDVQVEEGQRIEPKWYIPVIPTVLINGAEGIGTGWSTFLPNYHPRDIIANLKRYIRCEPVQEMCPWYAGFKGSLVLSPEKLGYESVGVIEKLGPTTLEITELPIKKWTEDTSLCAQAMLSTEGPGSGQIEDFKDLPRMREKLVEAHACRTSFWYFAILLIILIIGCLKEWHTEARFTSFGTRIKVVGLRMFFDKDGKIKCGALLRSFGAVREWKKKEGKGPDLVNSTLGWKELRKYADERQIIEEFAELRLEYYHKRKAHLVRVLQIQAEVLAAKARFVQEVIDEKLKVKKPQERLVDRGSSEAWL</sequence>
<feature type="compositionally biased region" description="Low complexity" evidence="19">
    <location>
        <begin position="35"/>
        <end position="47"/>
    </location>
</feature>
<dbReference type="Gene3D" id="1.10.268.10">
    <property type="entry name" value="Topoisomerase, domain 3"/>
    <property type="match status" value="1"/>
</dbReference>
<keyword evidence="8" id="KW-0479">Metal-binding</keyword>
<dbReference type="InterPro" id="IPR013760">
    <property type="entry name" value="Topo_IIA-like_dom_sf"/>
</dbReference>
<dbReference type="PROSITE" id="PS52040">
    <property type="entry name" value="TOPO_IIA"/>
    <property type="match status" value="1"/>
</dbReference>
<dbReference type="InterPro" id="IPR001154">
    <property type="entry name" value="TopoII_euk"/>
</dbReference>
<feature type="transmembrane region" description="Helical" evidence="20">
    <location>
        <begin position="311"/>
        <end position="331"/>
    </location>
</feature>
<dbReference type="Gene3D" id="3.90.199.10">
    <property type="entry name" value="Topoisomerase II, domain 5"/>
    <property type="match status" value="1"/>
</dbReference>
<evidence type="ECO:0000313" key="24">
    <source>
        <dbReference type="EMBL" id="CAK8997841.1"/>
    </source>
</evidence>
<dbReference type="CDD" id="cd00038">
    <property type="entry name" value="CAP_ED"/>
    <property type="match status" value="1"/>
</dbReference>
<dbReference type="Gene3D" id="3.30.565.10">
    <property type="entry name" value="Histidine kinase-like ATPase, C-terminal domain"/>
    <property type="match status" value="1"/>
</dbReference>
<evidence type="ECO:0000256" key="6">
    <source>
        <dbReference type="ARBA" id="ARBA00022448"/>
    </source>
</evidence>
<keyword evidence="12 20" id="KW-1133">Transmembrane helix</keyword>
<comment type="cofactor">
    <cofactor evidence="2">
        <name>Mg(2+)</name>
        <dbReference type="ChEBI" id="CHEBI:18420"/>
    </cofactor>
</comment>
<dbReference type="Gene3D" id="2.60.120.10">
    <property type="entry name" value="Jelly Rolls"/>
    <property type="match status" value="1"/>
</dbReference>
<dbReference type="InterPro" id="IPR050634">
    <property type="entry name" value="DNA_Topoisomerase_II"/>
</dbReference>
<dbReference type="SMART" id="SM00387">
    <property type="entry name" value="HATPase_c"/>
    <property type="match status" value="1"/>
</dbReference>
<dbReference type="InterPro" id="IPR013757">
    <property type="entry name" value="Topo_IIA_A_a_sf"/>
</dbReference>
<evidence type="ECO:0000256" key="5">
    <source>
        <dbReference type="ARBA" id="ARBA00012895"/>
    </source>
</evidence>
<dbReference type="InterPro" id="IPR006171">
    <property type="entry name" value="TOPRIM_dom"/>
</dbReference>
<dbReference type="PANTHER" id="PTHR10169">
    <property type="entry name" value="DNA TOPOISOMERASE/GYRASE"/>
    <property type="match status" value="1"/>
</dbReference>
<feature type="region of interest" description="Disordered" evidence="19">
    <location>
        <begin position="22"/>
        <end position="71"/>
    </location>
</feature>
<evidence type="ECO:0000256" key="4">
    <source>
        <dbReference type="ARBA" id="ARBA00011080"/>
    </source>
</evidence>
<keyword evidence="14" id="KW-0406">Ion transport</keyword>
<dbReference type="PROSITE" id="PS00177">
    <property type="entry name" value="TOPOISOMERASE_II"/>
    <property type="match status" value="1"/>
</dbReference>
<evidence type="ECO:0000256" key="18">
    <source>
        <dbReference type="PROSITE-ProRule" id="PRU01384"/>
    </source>
</evidence>
<dbReference type="Pfam" id="PF01751">
    <property type="entry name" value="Toprim"/>
    <property type="match status" value="1"/>
</dbReference>
<dbReference type="InterPro" id="IPR018522">
    <property type="entry name" value="TopoIIA_CS"/>
</dbReference>
<evidence type="ECO:0000256" key="11">
    <source>
        <dbReference type="ARBA" id="ARBA00022842"/>
    </source>
</evidence>
<comment type="similarity">
    <text evidence="4">Belongs to the type II topoisomerase family.</text>
</comment>
<dbReference type="Proteomes" id="UP001642484">
    <property type="component" value="Unassembled WGS sequence"/>
</dbReference>
<evidence type="ECO:0000259" key="23">
    <source>
        <dbReference type="PROSITE" id="PS52040"/>
    </source>
</evidence>